<keyword evidence="1" id="KW-0732">Signal</keyword>
<name>A0A2S1R9F3_9ACTN</name>
<dbReference type="KEGG" id="dlu:A6035_12870"/>
<protein>
    <submittedName>
        <fullName evidence="2">Uncharacterized protein</fullName>
    </submittedName>
</protein>
<proteinExistence type="predicted"/>
<feature type="chain" id="PRO_5015763740" evidence="1">
    <location>
        <begin position="33"/>
        <end position="84"/>
    </location>
</feature>
<evidence type="ECO:0000256" key="1">
    <source>
        <dbReference type="SAM" id="SignalP"/>
    </source>
</evidence>
<accession>A0A2S1R9F3</accession>
<feature type="signal peptide" evidence="1">
    <location>
        <begin position="1"/>
        <end position="32"/>
    </location>
</feature>
<dbReference type="EMBL" id="CP015449">
    <property type="protein sequence ID" value="AWH92913.1"/>
    <property type="molecule type" value="Genomic_DNA"/>
</dbReference>
<evidence type="ECO:0000313" key="3">
    <source>
        <dbReference type="Proteomes" id="UP000244928"/>
    </source>
</evidence>
<reference evidence="2 3" key="1">
    <citation type="submission" date="2016-04" db="EMBL/GenBank/DDBJ databases">
        <title>Complete genome sequence of Dietzia lutea YIM 80766T, a strain isolated from desert soil in Egypt.</title>
        <authorList>
            <person name="Zhao J."/>
            <person name="Hu B."/>
            <person name="Geng S."/>
            <person name="Nie Y."/>
            <person name="Tang Y."/>
        </authorList>
    </citation>
    <scope>NUCLEOTIDE SEQUENCE [LARGE SCALE GENOMIC DNA]</scope>
    <source>
        <strain evidence="2 3">YIM 80766</strain>
    </source>
</reference>
<dbReference type="PROSITE" id="PS51318">
    <property type="entry name" value="TAT"/>
    <property type="match status" value="1"/>
</dbReference>
<evidence type="ECO:0000313" key="2">
    <source>
        <dbReference type="EMBL" id="AWH92913.1"/>
    </source>
</evidence>
<dbReference type="RefSeq" id="WP_108848125.1">
    <property type="nucleotide sequence ID" value="NZ_CP015449.1"/>
</dbReference>
<keyword evidence="3" id="KW-1185">Reference proteome</keyword>
<dbReference type="AlphaFoldDB" id="A0A2S1R9F3"/>
<dbReference type="Proteomes" id="UP000244928">
    <property type="component" value="Chromosome"/>
</dbReference>
<dbReference type="InterPro" id="IPR006311">
    <property type="entry name" value="TAT_signal"/>
</dbReference>
<gene>
    <name evidence="2" type="ORF">A6035_12870</name>
</gene>
<sequence>MTSRIRRALAGGLLAAATATGIALAGAGTANAYNLPPEPTHQGTEGEQAYYQGGGDPTIHRFTWTGGAWRYDGCVGVGYYEQVR</sequence>
<organism evidence="2 3">
    <name type="scientific">Dietzia lutea</name>
    <dbReference type="NCBI Taxonomy" id="546160"/>
    <lineage>
        <taxon>Bacteria</taxon>
        <taxon>Bacillati</taxon>
        <taxon>Actinomycetota</taxon>
        <taxon>Actinomycetes</taxon>
        <taxon>Mycobacteriales</taxon>
        <taxon>Dietziaceae</taxon>
        <taxon>Dietzia</taxon>
    </lineage>
</organism>